<reference evidence="2 3" key="1">
    <citation type="submission" date="2024-01" db="EMBL/GenBank/DDBJ databases">
        <title>A telomere-to-telomere, gap-free genome of sweet tea (Lithocarpus litseifolius).</title>
        <authorList>
            <person name="Zhou J."/>
        </authorList>
    </citation>
    <scope>NUCLEOTIDE SEQUENCE [LARGE SCALE GENOMIC DNA]</scope>
    <source>
        <strain evidence="2">Zhou-2022a</strain>
        <tissue evidence="2">Leaf</tissue>
    </source>
</reference>
<evidence type="ECO:0000313" key="2">
    <source>
        <dbReference type="EMBL" id="KAL0011604.1"/>
    </source>
</evidence>
<keyword evidence="3" id="KW-1185">Reference proteome</keyword>
<feature type="domain" description="Neprosin PEP catalytic" evidence="1">
    <location>
        <begin position="1"/>
        <end position="149"/>
    </location>
</feature>
<dbReference type="PANTHER" id="PTHR31589">
    <property type="entry name" value="PROTEIN, PUTATIVE (DUF239)-RELATED-RELATED"/>
    <property type="match status" value="1"/>
</dbReference>
<dbReference type="InterPro" id="IPR053168">
    <property type="entry name" value="Glutamic_endopeptidase"/>
</dbReference>
<evidence type="ECO:0000313" key="3">
    <source>
        <dbReference type="Proteomes" id="UP001459277"/>
    </source>
</evidence>
<name>A0AAW2DQ57_9ROSI</name>
<dbReference type="EMBL" id="JAZDWU010000002">
    <property type="protein sequence ID" value="KAL0011604.1"/>
    <property type="molecule type" value="Genomic_DNA"/>
</dbReference>
<accession>A0AAW2DQ57</accession>
<proteinExistence type="predicted"/>
<dbReference type="PROSITE" id="PS52045">
    <property type="entry name" value="NEPROSIN_PEP_CD"/>
    <property type="match status" value="1"/>
</dbReference>
<dbReference type="PANTHER" id="PTHR31589:SF110">
    <property type="entry name" value="PROTEIN, PUTATIVE (DUF239)-RELATED"/>
    <property type="match status" value="1"/>
</dbReference>
<comment type="caution">
    <text evidence="2">The sequence shown here is derived from an EMBL/GenBank/DDBJ whole genome shotgun (WGS) entry which is preliminary data.</text>
</comment>
<dbReference type="Pfam" id="PF03080">
    <property type="entry name" value="Neprosin"/>
    <property type="match status" value="1"/>
</dbReference>
<evidence type="ECO:0000259" key="1">
    <source>
        <dbReference type="PROSITE" id="PS52045"/>
    </source>
</evidence>
<dbReference type="AlphaFoldDB" id="A0AAW2DQ57"/>
<sequence length="149" mass="16523">MSVYNLPVEPHQYSSAAISVEAGNGANLNQIQIGWTVYLDLFNGDKRTHWYFKMINNGTLSECYNLNCLGFVQTNTQVPIGAAIDKVSKYSTEDQVVLRYGIIREEGTEVRNASWWLVVDQGDSDGTGYDPIGYFPATQFNELAGGANK</sequence>
<gene>
    <name evidence="2" type="ORF">SO802_006712</name>
</gene>
<dbReference type="InterPro" id="IPR004314">
    <property type="entry name" value="Neprosin"/>
</dbReference>
<protein>
    <recommendedName>
        <fullName evidence="1">Neprosin PEP catalytic domain-containing protein</fullName>
    </recommendedName>
</protein>
<dbReference type="Proteomes" id="UP001459277">
    <property type="component" value="Unassembled WGS sequence"/>
</dbReference>
<organism evidence="2 3">
    <name type="scientific">Lithocarpus litseifolius</name>
    <dbReference type="NCBI Taxonomy" id="425828"/>
    <lineage>
        <taxon>Eukaryota</taxon>
        <taxon>Viridiplantae</taxon>
        <taxon>Streptophyta</taxon>
        <taxon>Embryophyta</taxon>
        <taxon>Tracheophyta</taxon>
        <taxon>Spermatophyta</taxon>
        <taxon>Magnoliopsida</taxon>
        <taxon>eudicotyledons</taxon>
        <taxon>Gunneridae</taxon>
        <taxon>Pentapetalae</taxon>
        <taxon>rosids</taxon>
        <taxon>fabids</taxon>
        <taxon>Fagales</taxon>
        <taxon>Fagaceae</taxon>
        <taxon>Lithocarpus</taxon>
    </lineage>
</organism>